<feature type="region of interest" description="Disordered" evidence="1">
    <location>
        <begin position="70"/>
        <end position="135"/>
    </location>
</feature>
<protein>
    <submittedName>
        <fullName evidence="2">Uncharacterized protein</fullName>
    </submittedName>
</protein>
<evidence type="ECO:0000313" key="3">
    <source>
        <dbReference type="Proteomes" id="UP001286313"/>
    </source>
</evidence>
<evidence type="ECO:0000256" key="1">
    <source>
        <dbReference type="SAM" id="MobiDB-lite"/>
    </source>
</evidence>
<dbReference type="Proteomes" id="UP001286313">
    <property type="component" value="Unassembled WGS sequence"/>
</dbReference>
<evidence type="ECO:0000313" key="2">
    <source>
        <dbReference type="EMBL" id="KAK3866404.1"/>
    </source>
</evidence>
<reference evidence="2" key="1">
    <citation type="submission" date="2023-10" db="EMBL/GenBank/DDBJ databases">
        <title>Genome assemblies of two species of porcelain crab, Petrolisthes cinctipes and Petrolisthes manimaculis (Anomura: Porcellanidae).</title>
        <authorList>
            <person name="Angst P."/>
        </authorList>
    </citation>
    <scope>NUCLEOTIDE SEQUENCE</scope>
    <source>
        <strain evidence="2">PB745_01</strain>
        <tissue evidence="2">Gill</tissue>
    </source>
</reference>
<name>A0AAE1F3S2_PETCI</name>
<comment type="caution">
    <text evidence="2">The sequence shown here is derived from an EMBL/GenBank/DDBJ whole genome shotgun (WGS) entry which is preliminary data.</text>
</comment>
<feature type="compositionally biased region" description="Low complexity" evidence="1">
    <location>
        <begin position="232"/>
        <end position="248"/>
    </location>
</feature>
<feature type="compositionally biased region" description="Low complexity" evidence="1">
    <location>
        <begin position="83"/>
        <end position="107"/>
    </location>
</feature>
<dbReference type="AlphaFoldDB" id="A0AAE1F3S2"/>
<feature type="region of interest" description="Disordered" evidence="1">
    <location>
        <begin position="214"/>
        <end position="309"/>
    </location>
</feature>
<sequence>MGRSRRQRDSNDVEILEAQNKLQNILPKYFHKPLKSKVHLNVYLYLEWLKTGIRILEEQEQKTGGVESVNVNMDGLENNSTSQQQQQQQHQQKQQKENQQPNQQQEQKPQHQHQKPQQQQQHKPSRCPLQPIQPKIPQAGCEMRSIGDAQPLGSRSKEGICQKKVRFGWNPVILSRSRSSRYYQANTGKTNKQHQHQQQLLSHYRPRAYKLHQGANSRHIHDQQKTSQPLPTTHLTQEEQQSLTTTHLTQEKQQSQITTHLTQEIQQSQTTSHLTLSQPQQEQQPLPTSHPTLTDSWGRQSTKRVNVRTSRVTLCKKKKPPPLHNTTACTLRTQSVVMSPVNLDSGSAIGGFTKLHAVYLEATQAYPGASSLSLSAQLTTQATQHIIQNE</sequence>
<proteinExistence type="predicted"/>
<gene>
    <name evidence="2" type="ORF">Pcinc_028073</name>
</gene>
<keyword evidence="3" id="KW-1185">Reference proteome</keyword>
<accession>A0AAE1F3S2</accession>
<dbReference type="EMBL" id="JAWQEG010003404">
    <property type="protein sequence ID" value="KAK3866404.1"/>
    <property type="molecule type" value="Genomic_DNA"/>
</dbReference>
<feature type="compositionally biased region" description="Polar residues" evidence="1">
    <location>
        <begin position="290"/>
        <end position="300"/>
    </location>
</feature>
<organism evidence="2 3">
    <name type="scientific">Petrolisthes cinctipes</name>
    <name type="common">Flat porcelain crab</name>
    <dbReference type="NCBI Taxonomy" id="88211"/>
    <lineage>
        <taxon>Eukaryota</taxon>
        <taxon>Metazoa</taxon>
        <taxon>Ecdysozoa</taxon>
        <taxon>Arthropoda</taxon>
        <taxon>Crustacea</taxon>
        <taxon>Multicrustacea</taxon>
        <taxon>Malacostraca</taxon>
        <taxon>Eumalacostraca</taxon>
        <taxon>Eucarida</taxon>
        <taxon>Decapoda</taxon>
        <taxon>Pleocyemata</taxon>
        <taxon>Anomura</taxon>
        <taxon>Galatheoidea</taxon>
        <taxon>Porcellanidae</taxon>
        <taxon>Petrolisthes</taxon>
    </lineage>
</organism>
<feature type="compositionally biased region" description="Polar residues" evidence="1">
    <location>
        <begin position="252"/>
        <end position="273"/>
    </location>
</feature>
<feature type="compositionally biased region" description="Low complexity" evidence="1">
    <location>
        <begin position="274"/>
        <end position="289"/>
    </location>
</feature>